<keyword evidence="3" id="KW-0378">Hydrolase</keyword>
<protein>
    <submittedName>
        <fullName evidence="3">CPBP family intramembrane glutamic endopeptidase</fullName>
        <ecNumber evidence="3">3.4.-.-</ecNumber>
    </submittedName>
</protein>
<dbReference type="Pfam" id="PF02517">
    <property type="entry name" value="Rce1-like"/>
    <property type="match status" value="1"/>
</dbReference>
<dbReference type="RefSeq" id="WP_380185788.1">
    <property type="nucleotide sequence ID" value="NZ_JBHTBQ010000004.1"/>
</dbReference>
<name>A0ABW2QT58_9NEIS</name>
<feature type="transmembrane region" description="Helical" evidence="1">
    <location>
        <begin position="183"/>
        <end position="201"/>
    </location>
</feature>
<feature type="transmembrane region" description="Helical" evidence="1">
    <location>
        <begin position="32"/>
        <end position="65"/>
    </location>
</feature>
<accession>A0ABW2QT58</accession>
<feature type="transmembrane region" description="Helical" evidence="1">
    <location>
        <begin position="244"/>
        <end position="262"/>
    </location>
</feature>
<dbReference type="Proteomes" id="UP001596473">
    <property type="component" value="Unassembled WGS sequence"/>
</dbReference>
<keyword evidence="1" id="KW-0472">Membrane</keyword>
<feature type="transmembrane region" description="Helical" evidence="1">
    <location>
        <begin position="7"/>
        <end position="26"/>
    </location>
</feature>
<dbReference type="GO" id="GO:0016787">
    <property type="term" value="F:hydrolase activity"/>
    <property type="evidence" value="ECO:0007669"/>
    <property type="project" value="UniProtKB-KW"/>
</dbReference>
<proteinExistence type="predicted"/>
<evidence type="ECO:0000313" key="4">
    <source>
        <dbReference type="Proteomes" id="UP001596473"/>
    </source>
</evidence>
<sequence length="293" mass="31607">MLKLLSSPAYVFLILAIVCAWLPAVQWGRFAIWPWLVCFVLALAVALATGVMGFTALLLVLVLALALSGASCDRLSFVLRLALGVIAAVLALALAMHKVPGFNNLLIFKGVQLSADAPPFTLYANFDKGIAGLLLLVLFCRKATSFAGLKADFRRSWLVVFATIGLLSIAGLLSQFFRFDFKLPSATAVFVVVNLLLTCIAEEAFFRGFVQESLHRISSKPSGSVLAVAASALLFGLAHFAGGAMYMALASLAGLGYALVYQQSRRIEMAILLHFGFNLIHFLCFTYPKYVGV</sequence>
<evidence type="ECO:0000259" key="2">
    <source>
        <dbReference type="Pfam" id="PF02517"/>
    </source>
</evidence>
<evidence type="ECO:0000313" key="3">
    <source>
        <dbReference type="EMBL" id="MFC7418684.1"/>
    </source>
</evidence>
<feature type="transmembrane region" description="Helical" evidence="1">
    <location>
        <begin position="269"/>
        <end position="288"/>
    </location>
</feature>
<dbReference type="InterPro" id="IPR003675">
    <property type="entry name" value="Rce1/LyrA-like_dom"/>
</dbReference>
<comment type="caution">
    <text evidence="3">The sequence shown here is derived from an EMBL/GenBank/DDBJ whole genome shotgun (WGS) entry which is preliminary data.</text>
</comment>
<keyword evidence="4" id="KW-1185">Reference proteome</keyword>
<feature type="transmembrane region" description="Helical" evidence="1">
    <location>
        <begin position="77"/>
        <end position="96"/>
    </location>
</feature>
<organism evidence="3 4">
    <name type="scientific">Iodobacter arcticus</name>
    <dbReference type="NCBI Taxonomy" id="590593"/>
    <lineage>
        <taxon>Bacteria</taxon>
        <taxon>Pseudomonadati</taxon>
        <taxon>Pseudomonadota</taxon>
        <taxon>Betaproteobacteria</taxon>
        <taxon>Neisseriales</taxon>
        <taxon>Chitinibacteraceae</taxon>
        <taxon>Iodobacter</taxon>
    </lineage>
</organism>
<gene>
    <name evidence="3" type="ORF">ACFQNF_02170</name>
</gene>
<feature type="transmembrane region" description="Helical" evidence="1">
    <location>
        <begin position="222"/>
        <end position="238"/>
    </location>
</feature>
<feature type="domain" description="CAAX prenyl protease 2/Lysostaphin resistance protein A-like" evidence="2">
    <location>
        <begin position="186"/>
        <end position="280"/>
    </location>
</feature>
<dbReference type="EC" id="3.4.-.-" evidence="3"/>
<keyword evidence="1" id="KW-0812">Transmembrane</keyword>
<dbReference type="EMBL" id="JBHTBQ010000004">
    <property type="protein sequence ID" value="MFC7418684.1"/>
    <property type="molecule type" value="Genomic_DNA"/>
</dbReference>
<keyword evidence="1" id="KW-1133">Transmembrane helix</keyword>
<reference evidence="4" key="1">
    <citation type="journal article" date="2019" name="Int. J. Syst. Evol. Microbiol.">
        <title>The Global Catalogue of Microorganisms (GCM) 10K type strain sequencing project: providing services to taxonomists for standard genome sequencing and annotation.</title>
        <authorList>
            <consortium name="The Broad Institute Genomics Platform"/>
            <consortium name="The Broad Institute Genome Sequencing Center for Infectious Disease"/>
            <person name="Wu L."/>
            <person name="Ma J."/>
        </authorList>
    </citation>
    <scope>NUCLEOTIDE SEQUENCE [LARGE SCALE GENOMIC DNA]</scope>
    <source>
        <strain evidence="4">CCUG 62945</strain>
    </source>
</reference>
<evidence type="ECO:0000256" key="1">
    <source>
        <dbReference type="SAM" id="Phobius"/>
    </source>
</evidence>
<feature type="transmembrane region" description="Helical" evidence="1">
    <location>
        <begin position="156"/>
        <end position="177"/>
    </location>
</feature>